<name>A0A4S3ZZA3_9FLAO</name>
<proteinExistence type="predicted"/>
<keyword evidence="3" id="KW-1185">Reference proteome</keyword>
<dbReference type="AlphaFoldDB" id="A0A4S3ZZA3"/>
<evidence type="ECO:0000313" key="2">
    <source>
        <dbReference type="EMBL" id="THF51227.1"/>
    </source>
</evidence>
<dbReference type="Proteomes" id="UP000307507">
    <property type="component" value="Unassembled WGS sequence"/>
</dbReference>
<dbReference type="OrthoDB" id="660602at2"/>
<dbReference type="RefSeq" id="WP_136402213.1">
    <property type="nucleotide sequence ID" value="NZ_SSNZ01000002.1"/>
</dbReference>
<keyword evidence="1" id="KW-0732">Signal</keyword>
<accession>A0A4S3ZZA3</accession>
<protein>
    <submittedName>
        <fullName evidence="2">Uncharacterized protein</fullName>
    </submittedName>
</protein>
<feature type="chain" id="PRO_5020719410" evidence="1">
    <location>
        <begin position="20"/>
        <end position="261"/>
    </location>
</feature>
<dbReference type="EMBL" id="SSNZ01000002">
    <property type="protein sequence ID" value="THF51227.1"/>
    <property type="molecule type" value="Genomic_DNA"/>
</dbReference>
<evidence type="ECO:0000313" key="3">
    <source>
        <dbReference type="Proteomes" id="UP000307507"/>
    </source>
</evidence>
<comment type="caution">
    <text evidence="2">The sequence shown here is derived from an EMBL/GenBank/DDBJ whole genome shotgun (WGS) entry which is preliminary data.</text>
</comment>
<feature type="signal peptide" evidence="1">
    <location>
        <begin position="1"/>
        <end position="19"/>
    </location>
</feature>
<sequence length="261" mass="28493">MKLQFIAFFILLLSNTVLSQDTIKVTTENTRMKAVGVVQRNVHLKSQSENKNPRDSVRIFSFSPIHSSVTKVNGLTLGVGHYRNRKIKFQEVNGLNVEASPIAAALVTFGLGITLESFFIAARKEPFESFSLTRTFLKRDDDSLKTRINGLNISSGGFLDGAAVNGLNICVVSSMNKMNGVSLTGAILSTGRMNGISICGIANIAEVGNGLQVAISNVARDYRGLQIGLFNNAKNLRGLQFGLWNTNGKRRLPLVNWQFKG</sequence>
<evidence type="ECO:0000256" key="1">
    <source>
        <dbReference type="SAM" id="SignalP"/>
    </source>
</evidence>
<gene>
    <name evidence="2" type="ORF">E6C50_05500</name>
</gene>
<reference evidence="2 3" key="1">
    <citation type="submission" date="2019-04" db="EMBL/GenBank/DDBJ databases">
        <title>Flavobacterium sp. nov. isolated from construction timber.</title>
        <authorList>
            <person name="Lin S.-Y."/>
            <person name="Chang C.-T."/>
            <person name="Young C.-C."/>
        </authorList>
    </citation>
    <scope>NUCLEOTIDE SEQUENCE [LARGE SCALE GENOMIC DNA]</scope>
    <source>
        <strain evidence="2 3">CC-CTC003</strain>
    </source>
</reference>
<dbReference type="NCBIfam" id="NF047436">
    <property type="entry name" value="LA_2272_repeat"/>
    <property type="match status" value="1"/>
</dbReference>
<dbReference type="InterPro" id="IPR058093">
    <property type="entry name" value="LA_2272-like"/>
</dbReference>
<organism evidence="2 3">
    <name type="scientific">Flavobacterium supellecticarium</name>
    <dbReference type="NCBI Taxonomy" id="2565924"/>
    <lineage>
        <taxon>Bacteria</taxon>
        <taxon>Pseudomonadati</taxon>
        <taxon>Bacteroidota</taxon>
        <taxon>Flavobacteriia</taxon>
        <taxon>Flavobacteriales</taxon>
        <taxon>Flavobacteriaceae</taxon>
        <taxon>Flavobacterium</taxon>
    </lineage>
</organism>